<dbReference type="Pfam" id="PF02566">
    <property type="entry name" value="OsmC"/>
    <property type="match status" value="1"/>
</dbReference>
<dbReference type="Proteomes" id="UP000077143">
    <property type="component" value="Chromosome"/>
</dbReference>
<sequence>MTGKTHHYELDITWTGNTGTGTSGYRDYARAHEISADGKPTIAGSADPSFRGDPARWNPEELLVASLAQCHMLWVLSLCAQAGVTVTGYADHPSGTMAQTSDGSGYFTEVTLRPVVQLADPAQAVALADIHHRAHQLCFIANSVNFEVRCEPADA</sequence>
<dbReference type="PANTHER" id="PTHR42830">
    <property type="entry name" value="OSMOTICALLY INDUCIBLE FAMILY PROTEIN"/>
    <property type="match status" value="1"/>
</dbReference>
<dbReference type="OrthoDB" id="9795405at2"/>
<proteinExistence type="predicted"/>
<gene>
    <name evidence="1" type="ORF">A7U43_15325</name>
</gene>
<dbReference type="Gene3D" id="3.30.300.20">
    <property type="match status" value="1"/>
</dbReference>
<reference evidence="1 2" key="1">
    <citation type="submission" date="2016-05" db="EMBL/GenBank/DDBJ databases">
        <title>Complete genome sequence of a phthalic acid esters degrading Mycobacterium sp. YC-RL4.</title>
        <authorList>
            <person name="Ren L."/>
            <person name="Fan S."/>
            <person name="Ruth N."/>
            <person name="Jia Y."/>
            <person name="Wang J."/>
            <person name="Qiao C."/>
        </authorList>
    </citation>
    <scope>NUCLEOTIDE SEQUENCE [LARGE SCALE GENOMIC DNA]</scope>
    <source>
        <strain evidence="1 2">YC-RL4</strain>
    </source>
</reference>
<evidence type="ECO:0000313" key="2">
    <source>
        <dbReference type="Proteomes" id="UP000077143"/>
    </source>
</evidence>
<accession>A0A172UNG0</accession>
<dbReference type="InterPro" id="IPR003718">
    <property type="entry name" value="OsmC/Ohr_fam"/>
</dbReference>
<dbReference type="STRING" id="1682113.A7U43_15325"/>
<organism evidence="1 2">
    <name type="scientific">Mycobacterium adipatum</name>
    <dbReference type="NCBI Taxonomy" id="1682113"/>
    <lineage>
        <taxon>Bacteria</taxon>
        <taxon>Bacillati</taxon>
        <taxon>Actinomycetota</taxon>
        <taxon>Actinomycetes</taxon>
        <taxon>Mycobacteriales</taxon>
        <taxon>Mycobacteriaceae</taxon>
        <taxon>Mycobacterium</taxon>
    </lineage>
</organism>
<dbReference type="InterPro" id="IPR015946">
    <property type="entry name" value="KH_dom-like_a/b"/>
</dbReference>
<dbReference type="SUPFAM" id="SSF82784">
    <property type="entry name" value="OsmC-like"/>
    <property type="match status" value="1"/>
</dbReference>
<evidence type="ECO:0000313" key="1">
    <source>
        <dbReference type="EMBL" id="ANE80498.1"/>
    </source>
</evidence>
<keyword evidence="2" id="KW-1185">Reference proteome</keyword>
<name>A0A172UNG0_9MYCO</name>
<dbReference type="AlphaFoldDB" id="A0A172UNG0"/>
<dbReference type="InterPro" id="IPR036102">
    <property type="entry name" value="OsmC/Ohrsf"/>
</dbReference>
<dbReference type="InterPro" id="IPR052707">
    <property type="entry name" value="OsmC_Ohr_Peroxiredoxin"/>
</dbReference>
<dbReference type="RefSeq" id="WP_067996844.1">
    <property type="nucleotide sequence ID" value="NZ_CP015596.1"/>
</dbReference>
<dbReference type="KEGG" id="madi:A7U43_15325"/>
<protein>
    <submittedName>
        <fullName evidence="1">Peroxiredoxin</fullName>
    </submittedName>
</protein>
<dbReference type="EMBL" id="CP015596">
    <property type="protein sequence ID" value="ANE80498.1"/>
    <property type="molecule type" value="Genomic_DNA"/>
</dbReference>
<dbReference type="PANTHER" id="PTHR42830:SF2">
    <property type="entry name" value="OSMC_OHR FAMILY PROTEIN"/>
    <property type="match status" value="1"/>
</dbReference>